<evidence type="ECO:0000256" key="4">
    <source>
        <dbReference type="ARBA" id="ARBA00023136"/>
    </source>
</evidence>
<proteinExistence type="predicted"/>
<evidence type="ECO:0000313" key="8">
    <source>
        <dbReference type="Proteomes" id="UP000536685"/>
    </source>
</evidence>
<feature type="transmembrane region" description="Helical" evidence="5">
    <location>
        <begin position="127"/>
        <end position="144"/>
    </location>
</feature>
<feature type="transmembrane region" description="Helical" evidence="5">
    <location>
        <begin position="81"/>
        <end position="99"/>
    </location>
</feature>
<evidence type="ECO:0000256" key="3">
    <source>
        <dbReference type="ARBA" id="ARBA00022989"/>
    </source>
</evidence>
<gene>
    <name evidence="7" type="ORF">HD599_000304</name>
</gene>
<dbReference type="GO" id="GO:0016020">
    <property type="term" value="C:membrane"/>
    <property type="evidence" value="ECO:0007669"/>
    <property type="project" value="UniProtKB-SubCell"/>
</dbReference>
<dbReference type="Proteomes" id="UP000536685">
    <property type="component" value="Unassembled WGS sequence"/>
</dbReference>
<keyword evidence="3 5" id="KW-1133">Transmembrane helix</keyword>
<evidence type="ECO:0000256" key="5">
    <source>
        <dbReference type="SAM" id="Phobius"/>
    </source>
</evidence>
<dbReference type="AlphaFoldDB" id="A0A841AJU3"/>
<evidence type="ECO:0000259" key="6">
    <source>
        <dbReference type="Pfam" id="PF13515"/>
    </source>
</evidence>
<comment type="subcellular location">
    <subcellularLocation>
        <location evidence="1">Membrane</location>
        <topology evidence="1">Multi-pass membrane protein</topology>
    </subcellularLocation>
</comment>
<evidence type="ECO:0000256" key="1">
    <source>
        <dbReference type="ARBA" id="ARBA00004141"/>
    </source>
</evidence>
<feature type="transmembrane region" description="Helical" evidence="5">
    <location>
        <begin position="20"/>
        <end position="47"/>
    </location>
</feature>
<dbReference type="Pfam" id="PF13515">
    <property type="entry name" value="FUSC_2"/>
    <property type="match status" value="1"/>
</dbReference>
<feature type="transmembrane region" description="Helical" evidence="5">
    <location>
        <begin position="150"/>
        <end position="171"/>
    </location>
</feature>
<evidence type="ECO:0000313" key="7">
    <source>
        <dbReference type="EMBL" id="MBB5841981.1"/>
    </source>
</evidence>
<name>A0A841AJU3_9MICO</name>
<feature type="domain" description="Integral membrane bound transporter" evidence="6">
    <location>
        <begin position="52"/>
        <end position="167"/>
    </location>
</feature>
<dbReference type="RefSeq" id="WP_343061823.1">
    <property type="nucleotide sequence ID" value="NZ_JACHMJ010000001.1"/>
</dbReference>
<accession>A0A841AJU3</accession>
<evidence type="ECO:0000256" key="2">
    <source>
        <dbReference type="ARBA" id="ARBA00022692"/>
    </source>
</evidence>
<protein>
    <submittedName>
        <fullName evidence="7">Uncharacterized membrane protein YgaE (UPF0421/DUF939 family)</fullName>
    </submittedName>
</protein>
<dbReference type="EMBL" id="JACHMJ010000001">
    <property type="protein sequence ID" value="MBB5841981.1"/>
    <property type="molecule type" value="Genomic_DNA"/>
</dbReference>
<sequence>MTSPSADRLRRFDRAMRRRLDLKIAATRAYNSVPAAVQIVAGVVVSYSISHYLLGHSVPLLSITVVISTLGFGRDARPRRVFDSVVGILIGILFSELLFTLLGSGVWQLALILFLTFVVARFASPSAAFAAAAGVQSMMVMLLPDPDGGVLTRSIDGLIGGLVALAVTALVPRDPRGLARRDAGRLLSTLAESFQALLDGLRHGDEPAASLAVERLRRTQPLIDDWSSALDSAISIARISPFLRRHLPSLRQQARVLQGLDLAARHLRIIDRRVSFLLRDGIERPELAALLGEFAAGIEMLGASIDDPARFDDAAAAFEKIAPRLAPDLIVPGAPVTETIIVLLTRPLVVDLLVASGRPADEARALLPEV</sequence>
<keyword evidence="4 5" id="KW-0472">Membrane</keyword>
<keyword evidence="2 5" id="KW-0812">Transmembrane</keyword>
<comment type="caution">
    <text evidence="7">The sequence shown here is derived from an EMBL/GenBank/DDBJ whole genome shotgun (WGS) entry which is preliminary data.</text>
</comment>
<feature type="transmembrane region" description="Helical" evidence="5">
    <location>
        <begin position="53"/>
        <end position="72"/>
    </location>
</feature>
<keyword evidence="8" id="KW-1185">Reference proteome</keyword>
<organism evidence="7 8">
    <name type="scientific">Conyzicola lurida</name>
    <dbReference type="NCBI Taxonomy" id="1172621"/>
    <lineage>
        <taxon>Bacteria</taxon>
        <taxon>Bacillati</taxon>
        <taxon>Actinomycetota</taxon>
        <taxon>Actinomycetes</taxon>
        <taxon>Micrococcales</taxon>
        <taxon>Microbacteriaceae</taxon>
        <taxon>Conyzicola</taxon>
    </lineage>
</organism>
<dbReference type="InterPro" id="IPR049453">
    <property type="entry name" value="Memb_transporter_dom"/>
</dbReference>
<reference evidence="7 8" key="1">
    <citation type="submission" date="2020-08" db="EMBL/GenBank/DDBJ databases">
        <title>Sequencing the genomes of 1000 actinobacteria strains.</title>
        <authorList>
            <person name="Klenk H.-P."/>
        </authorList>
    </citation>
    <scope>NUCLEOTIDE SEQUENCE [LARGE SCALE GENOMIC DNA]</scope>
    <source>
        <strain evidence="7 8">DSM 105784</strain>
    </source>
</reference>